<dbReference type="EMBL" id="KZ613913">
    <property type="protein sequence ID" value="PMD50589.1"/>
    <property type="molecule type" value="Genomic_DNA"/>
</dbReference>
<dbReference type="SUPFAM" id="SSF50978">
    <property type="entry name" value="WD40 repeat-like"/>
    <property type="match status" value="1"/>
</dbReference>
<dbReference type="STRING" id="1095630.A0A2J6SIL3"/>
<dbReference type="GeneID" id="36585587"/>
<evidence type="ECO:0000256" key="2">
    <source>
        <dbReference type="ARBA" id="ARBA00004514"/>
    </source>
</evidence>
<dbReference type="RefSeq" id="XP_024727493.1">
    <property type="nucleotide sequence ID" value="XM_024877510.1"/>
</dbReference>
<dbReference type="InParanoid" id="A0A2J6SIL3"/>
<evidence type="ECO:0000256" key="3">
    <source>
        <dbReference type="ARBA" id="ARBA00022448"/>
    </source>
</evidence>
<dbReference type="AlphaFoldDB" id="A0A2J6SIL3"/>
<dbReference type="GO" id="GO:0005829">
    <property type="term" value="C:cytosol"/>
    <property type="evidence" value="ECO:0007669"/>
    <property type="project" value="UniProtKB-SubCell"/>
</dbReference>
<dbReference type="SMART" id="SM00320">
    <property type="entry name" value="WD40"/>
    <property type="match status" value="6"/>
</dbReference>
<dbReference type="PROSITE" id="PS50082">
    <property type="entry name" value="WD_REPEATS_2"/>
    <property type="match status" value="2"/>
</dbReference>
<proteinExistence type="inferred from homology"/>
<dbReference type="PROSITE" id="PS50294">
    <property type="entry name" value="WD_REPEATS_REGION"/>
    <property type="match status" value="1"/>
</dbReference>
<evidence type="ECO:0000256" key="1">
    <source>
        <dbReference type="ARBA" id="ARBA00004253"/>
    </source>
</evidence>
<gene>
    <name evidence="12" type="ORF">K444DRAFT_576200</name>
</gene>
<dbReference type="InterPro" id="IPR020472">
    <property type="entry name" value="WD40_PAC1"/>
</dbReference>
<keyword evidence="3" id="KW-0813">Transport</keyword>
<evidence type="ECO:0000256" key="8">
    <source>
        <dbReference type="ARBA" id="ARBA00023140"/>
    </source>
</evidence>
<comment type="similarity">
    <text evidence="9">Belongs to the WD repeat peroxin-7 family.</text>
</comment>
<evidence type="ECO:0000256" key="11">
    <source>
        <dbReference type="PROSITE-ProRule" id="PRU00221"/>
    </source>
</evidence>
<evidence type="ECO:0000256" key="4">
    <source>
        <dbReference type="ARBA" id="ARBA00022490"/>
    </source>
</evidence>
<dbReference type="Proteomes" id="UP000235371">
    <property type="component" value="Unassembled WGS sequence"/>
</dbReference>
<evidence type="ECO:0000313" key="13">
    <source>
        <dbReference type="Proteomes" id="UP000235371"/>
    </source>
</evidence>
<evidence type="ECO:0000313" key="12">
    <source>
        <dbReference type="EMBL" id="PMD50589.1"/>
    </source>
</evidence>
<comment type="subcellular location">
    <subcellularLocation>
        <location evidence="2">Cytoplasm</location>
        <location evidence="2">Cytosol</location>
    </subcellularLocation>
    <subcellularLocation>
        <location evidence="1">Peroxisome matrix</location>
    </subcellularLocation>
</comment>
<dbReference type="GO" id="GO:0005782">
    <property type="term" value="C:peroxisomal matrix"/>
    <property type="evidence" value="ECO:0007669"/>
    <property type="project" value="UniProtKB-SubCell"/>
</dbReference>
<reference evidence="12 13" key="1">
    <citation type="submission" date="2016-04" db="EMBL/GenBank/DDBJ databases">
        <title>A degradative enzymes factory behind the ericoid mycorrhizal symbiosis.</title>
        <authorList>
            <consortium name="DOE Joint Genome Institute"/>
            <person name="Martino E."/>
            <person name="Morin E."/>
            <person name="Grelet G."/>
            <person name="Kuo A."/>
            <person name="Kohler A."/>
            <person name="Daghino S."/>
            <person name="Barry K."/>
            <person name="Choi C."/>
            <person name="Cichocki N."/>
            <person name="Clum A."/>
            <person name="Copeland A."/>
            <person name="Hainaut M."/>
            <person name="Haridas S."/>
            <person name="Labutti K."/>
            <person name="Lindquist E."/>
            <person name="Lipzen A."/>
            <person name="Khouja H.-R."/>
            <person name="Murat C."/>
            <person name="Ohm R."/>
            <person name="Olson A."/>
            <person name="Spatafora J."/>
            <person name="Veneault-Fourrey C."/>
            <person name="Henrissat B."/>
            <person name="Grigoriev I."/>
            <person name="Martin F."/>
            <person name="Perotto S."/>
        </authorList>
    </citation>
    <scope>NUCLEOTIDE SEQUENCE [LARGE SCALE GENOMIC DNA]</scope>
    <source>
        <strain evidence="12 13">E</strain>
    </source>
</reference>
<dbReference type="OrthoDB" id="273771at2759"/>
<dbReference type="Gene3D" id="2.130.10.10">
    <property type="entry name" value="YVTN repeat-like/Quinoprotein amine dehydrogenase"/>
    <property type="match status" value="1"/>
</dbReference>
<keyword evidence="4" id="KW-0963">Cytoplasm</keyword>
<dbReference type="PRINTS" id="PR00320">
    <property type="entry name" value="GPROTEINBRPT"/>
</dbReference>
<evidence type="ECO:0000256" key="10">
    <source>
        <dbReference type="ARBA" id="ARBA00032565"/>
    </source>
</evidence>
<evidence type="ECO:0000256" key="6">
    <source>
        <dbReference type="ARBA" id="ARBA00022737"/>
    </source>
</evidence>
<dbReference type="InterPro" id="IPR036322">
    <property type="entry name" value="WD40_repeat_dom_sf"/>
</dbReference>
<feature type="repeat" description="WD" evidence="11">
    <location>
        <begin position="253"/>
        <end position="286"/>
    </location>
</feature>
<dbReference type="InterPro" id="IPR015943">
    <property type="entry name" value="WD40/YVTN_repeat-like_dom_sf"/>
</dbReference>
<evidence type="ECO:0000256" key="9">
    <source>
        <dbReference type="ARBA" id="ARBA00024017"/>
    </source>
</evidence>
<dbReference type="Pfam" id="PF00400">
    <property type="entry name" value="WD40"/>
    <property type="match status" value="4"/>
</dbReference>
<sequence>MMEFLTAGYNGYAVKYSPFVNDRLAVATSANFGLVGNGRLYILGLTANGIVLLKQFDTQDAIYDTAWSELNENQVAVGCGDGSVKLFDLSGAGNGPVQNWHEHSREVYATSWNLITKDTFATSSWDGSIKLWSPQRPSSILTLPTHSCTYSTAFSPHSPSIISSVTSDSHIRIFDLRTPASASNHLVQLIPIHGAAPVPGSTFATNRPPLTQPSECLTHDWNKYRDTILATGGVDSIIRTFDIRNPRQPVALLRGHEYAVRKLAWSPHLSDVLISGSYDMSVKVWSDGTAVGSYGSHPGIRGPRELGSMEAHTEFATGVDWCLFGAEGWVASTSWDSRVLVWDVRTVMAPHSYGP</sequence>
<dbReference type="GO" id="GO:0016558">
    <property type="term" value="P:protein import into peroxisome matrix"/>
    <property type="evidence" value="ECO:0007669"/>
    <property type="project" value="InterPro"/>
</dbReference>
<keyword evidence="6" id="KW-0677">Repeat</keyword>
<dbReference type="InterPro" id="IPR044536">
    <property type="entry name" value="PEX7"/>
</dbReference>
<dbReference type="PANTHER" id="PTHR46027">
    <property type="entry name" value="PEROXISOMAL TARGETING SIGNAL 2 RECEPTOR"/>
    <property type="match status" value="1"/>
</dbReference>
<dbReference type="PANTHER" id="PTHR46027:SF1">
    <property type="entry name" value="PEROXISOMAL TARGETING SIGNAL 2 RECEPTOR"/>
    <property type="match status" value="1"/>
</dbReference>
<keyword evidence="5 11" id="KW-0853">WD repeat</keyword>
<dbReference type="InterPro" id="IPR001680">
    <property type="entry name" value="WD40_rpt"/>
</dbReference>
<accession>A0A2J6SIL3</accession>
<feature type="repeat" description="WD" evidence="11">
    <location>
        <begin position="100"/>
        <end position="142"/>
    </location>
</feature>
<keyword evidence="7" id="KW-0653">Protein transport</keyword>
<keyword evidence="8" id="KW-0576">Peroxisome</keyword>
<name>A0A2J6SIL3_9HELO</name>
<evidence type="ECO:0000256" key="7">
    <source>
        <dbReference type="ARBA" id="ARBA00022927"/>
    </source>
</evidence>
<dbReference type="GO" id="GO:0005053">
    <property type="term" value="F:peroxisome matrix targeting signal-2 binding"/>
    <property type="evidence" value="ECO:0007669"/>
    <property type="project" value="InterPro"/>
</dbReference>
<keyword evidence="13" id="KW-1185">Reference proteome</keyword>
<organism evidence="12 13">
    <name type="scientific">Hyaloscypha bicolor E</name>
    <dbReference type="NCBI Taxonomy" id="1095630"/>
    <lineage>
        <taxon>Eukaryota</taxon>
        <taxon>Fungi</taxon>
        <taxon>Dikarya</taxon>
        <taxon>Ascomycota</taxon>
        <taxon>Pezizomycotina</taxon>
        <taxon>Leotiomycetes</taxon>
        <taxon>Helotiales</taxon>
        <taxon>Hyaloscyphaceae</taxon>
        <taxon>Hyaloscypha</taxon>
        <taxon>Hyaloscypha bicolor</taxon>
    </lineage>
</organism>
<dbReference type="FunCoup" id="A0A2J6SIL3">
    <property type="interactions" value="484"/>
</dbReference>
<protein>
    <recommendedName>
        <fullName evidence="10">Peroxin-7</fullName>
    </recommendedName>
</protein>
<evidence type="ECO:0000256" key="5">
    <source>
        <dbReference type="ARBA" id="ARBA00022574"/>
    </source>
</evidence>